<keyword evidence="3" id="KW-1185">Reference proteome</keyword>
<gene>
    <name evidence="2" type="ORF">MB09_04025</name>
</gene>
<proteinExistence type="predicted"/>
<evidence type="ECO:0000313" key="3">
    <source>
        <dbReference type="Proteomes" id="UP000033497"/>
    </source>
</evidence>
<name>A0ABR5DKW0_9FLAO</name>
<sequence>MKILRIYCAEGSCGRINFNSEKENHIINLKKIVMSTQNQNQQRNPQNQQTNQQRNPQNRPQNQRRPEEEEE</sequence>
<dbReference type="EMBL" id="JSVU01000002">
    <property type="protein sequence ID" value="KJJ39414.1"/>
    <property type="molecule type" value="Genomic_DNA"/>
</dbReference>
<comment type="caution">
    <text evidence="2">The sequence shown here is derived from an EMBL/GenBank/DDBJ whole genome shotgun (WGS) entry which is preliminary data.</text>
</comment>
<feature type="compositionally biased region" description="Low complexity" evidence="1">
    <location>
        <begin position="36"/>
        <end position="63"/>
    </location>
</feature>
<dbReference type="Proteomes" id="UP000033497">
    <property type="component" value="Unassembled WGS sequence"/>
</dbReference>
<accession>A0ABR5DKW0</accession>
<evidence type="ECO:0000256" key="1">
    <source>
        <dbReference type="SAM" id="MobiDB-lite"/>
    </source>
</evidence>
<organism evidence="2 3">
    <name type="scientific">Aequorivita vladivostokensis</name>
    <dbReference type="NCBI Taxonomy" id="171194"/>
    <lineage>
        <taxon>Bacteria</taxon>
        <taxon>Pseudomonadati</taxon>
        <taxon>Bacteroidota</taxon>
        <taxon>Flavobacteriia</taxon>
        <taxon>Flavobacteriales</taxon>
        <taxon>Flavobacteriaceae</taxon>
        <taxon>Aequorivita</taxon>
    </lineage>
</organism>
<reference evidence="2 3" key="1">
    <citation type="submission" date="2014-10" db="EMBL/GenBank/DDBJ databases">
        <title>Genome sequencing of Vitellibacter vladivostokensis KMM 3516.</title>
        <authorList>
            <person name="Thevarajoo S."/>
            <person name="Selvaratnam C."/>
            <person name="Goh K.M."/>
            <person name="Chong C.S."/>
        </authorList>
    </citation>
    <scope>NUCLEOTIDE SEQUENCE [LARGE SCALE GENOMIC DNA]</scope>
    <source>
        <strain evidence="2 3">KMM 3516</strain>
    </source>
</reference>
<evidence type="ECO:0000313" key="2">
    <source>
        <dbReference type="EMBL" id="KJJ39414.1"/>
    </source>
</evidence>
<protein>
    <submittedName>
        <fullName evidence="2">Uncharacterized protein</fullName>
    </submittedName>
</protein>
<feature type="region of interest" description="Disordered" evidence="1">
    <location>
        <begin position="34"/>
        <end position="71"/>
    </location>
</feature>
<dbReference type="RefSeq" id="WP_045079587.1">
    <property type="nucleotide sequence ID" value="NZ_JSVU01000002.1"/>
</dbReference>